<reference evidence="1 2" key="1">
    <citation type="submission" date="2016-09" db="EMBL/GenBank/DDBJ databases">
        <title>Complete genome sequence of the Lysinibacillus sphaericus LMG 22257, a specie of Bacillus with ureolytic activity that can effectively biodeposit calcium carbonate.</title>
        <authorList>
            <person name="Yan W."/>
        </authorList>
    </citation>
    <scope>NUCLEOTIDE SEQUENCE [LARGE SCALE GENOMIC DNA]</scope>
    <source>
        <strain evidence="1 2">LMG 22257</strain>
    </source>
</reference>
<evidence type="ECO:0000313" key="1">
    <source>
        <dbReference type="EMBL" id="AOV06754.1"/>
    </source>
</evidence>
<dbReference type="RefSeq" id="WP_075526873.1">
    <property type="nucleotide sequence ID" value="NZ_CP017560.1"/>
</dbReference>
<organism evidence="1 2">
    <name type="scientific">Sporosarcina ureilytica</name>
    <dbReference type="NCBI Taxonomy" id="298596"/>
    <lineage>
        <taxon>Bacteria</taxon>
        <taxon>Bacillati</taxon>
        <taxon>Bacillota</taxon>
        <taxon>Bacilli</taxon>
        <taxon>Bacillales</taxon>
        <taxon>Caryophanaceae</taxon>
        <taxon>Sporosarcina</taxon>
    </lineage>
</organism>
<proteinExistence type="predicted"/>
<dbReference type="AlphaFoldDB" id="A0A1D8JDI0"/>
<evidence type="ECO:0008006" key="3">
    <source>
        <dbReference type="Google" id="ProtNLM"/>
    </source>
</evidence>
<dbReference type="EMBL" id="CP017560">
    <property type="protein sequence ID" value="AOV06754.1"/>
    <property type="molecule type" value="Genomic_DNA"/>
</dbReference>
<name>A0A1D8JDI0_9BACL</name>
<dbReference type="Pfam" id="PF14044">
    <property type="entry name" value="NETI"/>
    <property type="match status" value="1"/>
</dbReference>
<dbReference type="InterPro" id="IPR025930">
    <property type="entry name" value="NETI"/>
</dbReference>
<protein>
    <recommendedName>
        <fullName evidence="3">NETI motif-containing protein</fullName>
    </recommendedName>
</protein>
<dbReference type="KEGG" id="surl:BI350_03560"/>
<sequence length="63" mass="7304">MNRKKTMWFEVKEGEKVEDCLKRMATAGYTVAGKREEPLFQEVDGEVIPIRQIIKFKGILTES</sequence>
<evidence type="ECO:0000313" key="2">
    <source>
        <dbReference type="Proteomes" id="UP000185746"/>
    </source>
</evidence>
<gene>
    <name evidence="1" type="ORF">BI350_03560</name>
</gene>
<dbReference type="Proteomes" id="UP000185746">
    <property type="component" value="Chromosome"/>
</dbReference>
<keyword evidence="2" id="KW-1185">Reference proteome</keyword>
<accession>A0A1D8JDI0</accession>